<gene>
    <name evidence="6" type="ORF">MMF93_31045</name>
</gene>
<dbReference type="SUPFAM" id="SSF52151">
    <property type="entry name" value="FabD/lysophospholipase-like"/>
    <property type="match status" value="1"/>
</dbReference>
<evidence type="ECO:0000256" key="1">
    <source>
        <dbReference type="ARBA" id="ARBA00022801"/>
    </source>
</evidence>
<evidence type="ECO:0000259" key="5">
    <source>
        <dbReference type="PROSITE" id="PS51635"/>
    </source>
</evidence>
<protein>
    <submittedName>
        <fullName evidence="6">Patatin-like phospholipase family protein</fullName>
    </submittedName>
</protein>
<keyword evidence="7" id="KW-1185">Reference proteome</keyword>
<comment type="caution">
    <text evidence="4">Lacks conserved residue(s) required for the propagation of feature annotation.</text>
</comment>
<dbReference type="InterPro" id="IPR016035">
    <property type="entry name" value="Acyl_Trfase/lysoPLipase"/>
</dbReference>
<feature type="domain" description="PNPLA" evidence="5">
    <location>
        <begin position="43"/>
        <end position="213"/>
    </location>
</feature>
<feature type="short sequence motif" description="GXSXG" evidence="4">
    <location>
        <begin position="76"/>
        <end position="80"/>
    </location>
</feature>
<feature type="active site" description="Proton acceptor" evidence="4">
    <location>
        <position position="200"/>
    </location>
</feature>
<dbReference type="RefSeq" id="WP_242756484.1">
    <property type="nucleotide sequence ID" value="NZ_CP093846.1"/>
</dbReference>
<evidence type="ECO:0000256" key="3">
    <source>
        <dbReference type="ARBA" id="ARBA00023098"/>
    </source>
</evidence>
<dbReference type="Proteomes" id="UP001202244">
    <property type="component" value="Chromosome"/>
</dbReference>
<dbReference type="EMBL" id="CP093846">
    <property type="protein sequence ID" value="UNT00412.1"/>
    <property type="molecule type" value="Genomic_DNA"/>
</dbReference>
<dbReference type="PANTHER" id="PTHR14226">
    <property type="entry name" value="NEUROPATHY TARGET ESTERASE/SWISS CHEESE D.MELANOGASTER"/>
    <property type="match status" value="1"/>
</dbReference>
<proteinExistence type="predicted"/>
<reference evidence="6 7" key="1">
    <citation type="journal article" date="2023" name="Microbiol. Spectr.">
        <title>Synergy between Genome Mining, Metabolomics, and Bioinformatics Uncovers Antibacterial Chlorinated Carbazole Alkaloids and Their Biosynthetic Gene Cluster from Streptomyces tubbatahanensis sp. nov., a Novel Actinomycete Isolated from Sulu Sea, Philippines.</title>
        <authorList>
            <person name="Tenebro C.P."/>
            <person name="Trono D.J.V.L."/>
            <person name="Balida L.A.P."/>
            <person name="Bayog L.K.A."/>
            <person name="Bruna J.R."/>
            <person name="Sabido E.M."/>
            <person name="Caspe D.P.C."/>
            <person name="de Los Santos E.L.C."/>
            <person name="Saludes J.P."/>
            <person name="Dalisay D.S."/>
        </authorList>
    </citation>
    <scope>NUCLEOTIDE SEQUENCE [LARGE SCALE GENOMIC DNA]</scope>
    <source>
        <strain evidence="6 7">DSD3025</strain>
    </source>
</reference>
<dbReference type="InterPro" id="IPR050301">
    <property type="entry name" value="NTE"/>
</dbReference>
<dbReference type="InterPro" id="IPR002641">
    <property type="entry name" value="PNPLA_dom"/>
</dbReference>
<evidence type="ECO:0000256" key="2">
    <source>
        <dbReference type="ARBA" id="ARBA00022963"/>
    </source>
</evidence>
<accession>A0ABY3Y0P9</accession>
<keyword evidence="1 4" id="KW-0378">Hydrolase</keyword>
<keyword evidence="3 4" id="KW-0443">Lipid metabolism</keyword>
<dbReference type="PANTHER" id="PTHR14226:SF64">
    <property type="entry name" value="PNPLA DOMAIN-CONTAINING PROTEIN"/>
    <property type="match status" value="1"/>
</dbReference>
<keyword evidence="2 4" id="KW-0442">Lipid degradation</keyword>
<evidence type="ECO:0000313" key="7">
    <source>
        <dbReference type="Proteomes" id="UP001202244"/>
    </source>
</evidence>
<sequence length="345" mass="36055">MSQQALPPLPPLPHPHPVAAVLAERAAANSRPGARRDGYRVALAIEGGGMRGTVSAGMAHWVQERGLLTGLDAVYGASAGAISAAWLVSSRPDGLRGWADPRFARALIRKRNLLLGRPMVDVERLIEEVYIHEFPLDYPSVLDAPVELHPLATDLRTGEPVDLHGELTDVTALRLALRASAALPLLAGGPVSVGARHFYDAGLAESVPYRQALRDGATHVLVLRSRPLPGGAAARVGPSLGSRLVAGLAFRRQTPQLRAAYLGRTARLADDDRALAAYDKGAADPGGGPAVLSVRPDAAAPAVSRLATDGALLEAAFEAGRRAVSDRIAALVGPDSPQTRPSPSA</sequence>
<feature type="short sequence motif" description="GXGXXG" evidence="4">
    <location>
        <begin position="47"/>
        <end position="52"/>
    </location>
</feature>
<name>A0ABY3Y0P9_9ACTN</name>
<organism evidence="6 7">
    <name type="scientific">Streptomyces tubbatahanensis</name>
    <dbReference type="NCBI Taxonomy" id="2923272"/>
    <lineage>
        <taxon>Bacteria</taxon>
        <taxon>Bacillati</taxon>
        <taxon>Actinomycetota</taxon>
        <taxon>Actinomycetes</taxon>
        <taxon>Kitasatosporales</taxon>
        <taxon>Streptomycetaceae</taxon>
        <taxon>Streptomyces</taxon>
    </lineage>
</organism>
<feature type="active site" description="Nucleophile" evidence="4">
    <location>
        <position position="78"/>
    </location>
</feature>
<dbReference type="Gene3D" id="3.40.1090.10">
    <property type="entry name" value="Cytosolic phospholipase A2 catalytic domain"/>
    <property type="match status" value="1"/>
</dbReference>
<evidence type="ECO:0000313" key="6">
    <source>
        <dbReference type="EMBL" id="UNT00412.1"/>
    </source>
</evidence>
<dbReference type="PROSITE" id="PS51635">
    <property type="entry name" value="PNPLA"/>
    <property type="match status" value="1"/>
</dbReference>
<dbReference type="Pfam" id="PF01734">
    <property type="entry name" value="Patatin"/>
    <property type="match status" value="1"/>
</dbReference>
<evidence type="ECO:0000256" key="4">
    <source>
        <dbReference type="PROSITE-ProRule" id="PRU01161"/>
    </source>
</evidence>